<organism evidence="1 2">
    <name type="scientific">Feifania hominis</name>
    <dbReference type="NCBI Taxonomy" id="2763660"/>
    <lineage>
        <taxon>Bacteria</taxon>
        <taxon>Bacillati</taxon>
        <taxon>Bacillota</taxon>
        <taxon>Clostridia</taxon>
        <taxon>Eubacteriales</taxon>
        <taxon>Feifaniaceae</taxon>
        <taxon>Feifania</taxon>
    </lineage>
</organism>
<reference evidence="1" key="1">
    <citation type="submission" date="2020-08" db="EMBL/GenBank/DDBJ databases">
        <title>Genome public.</title>
        <authorList>
            <person name="Liu C."/>
            <person name="Sun Q."/>
        </authorList>
    </citation>
    <scope>NUCLEOTIDE SEQUENCE</scope>
    <source>
        <strain evidence="1">BX7</strain>
    </source>
</reference>
<keyword evidence="2" id="KW-1185">Reference proteome</keyword>
<accession>A0A926DD24</accession>
<dbReference type="Proteomes" id="UP000620366">
    <property type="component" value="Unassembled WGS sequence"/>
</dbReference>
<name>A0A926DD24_9FIRM</name>
<sequence length="70" mass="7507">MVIKGDPLDNKPELPAGLSMALAQNLSALDRFSSLSAAQKSALIERTHSVESKTQMRDLVRQLGEGGLTL</sequence>
<comment type="caution">
    <text evidence="1">The sequence shown here is derived from an EMBL/GenBank/DDBJ whole genome shotgun (WGS) entry which is preliminary data.</text>
</comment>
<dbReference type="EMBL" id="JACRSP010000002">
    <property type="protein sequence ID" value="MBC8535888.1"/>
    <property type="molecule type" value="Genomic_DNA"/>
</dbReference>
<protein>
    <submittedName>
        <fullName evidence="1">Uncharacterized protein</fullName>
    </submittedName>
</protein>
<dbReference type="RefSeq" id="WP_249299630.1">
    <property type="nucleotide sequence ID" value="NZ_JACRSP010000002.1"/>
</dbReference>
<evidence type="ECO:0000313" key="2">
    <source>
        <dbReference type="Proteomes" id="UP000620366"/>
    </source>
</evidence>
<proteinExistence type="predicted"/>
<gene>
    <name evidence="1" type="ORF">H8695_04175</name>
</gene>
<dbReference type="AlphaFoldDB" id="A0A926DD24"/>
<evidence type="ECO:0000313" key="1">
    <source>
        <dbReference type="EMBL" id="MBC8535888.1"/>
    </source>
</evidence>